<evidence type="ECO:0000256" key="1">
    <source>
        <dbReference type="ARBA" id="ARBA00023122"/>
    </source>
</evidence>
<dbReference type="SMART" id="SM00116">
    <property type="entry name" value="CBS"/>
    <property type="match status" value="2"/>
</dbReference>
<organism evidence="5">
    <name type="scientific">uncultured Desulfovibrio sp</name>
    <dbReference type="NCBI Taxonomy" id="167968"/>
    <lineage>
        <taxon>Bacteria</taxon>
        <taxon>Pseudomonadati</taxon>
        <taxon>Thermodesulfobacteriota</taxon>
        <taxon>Desulfovibrionia</taxon>
        <taxon>Desulfovibrionales</taxon>
        <taxon>Desulfovibrionaceae</taxon>
        <taxon>Desulfovibrio</taxon>
        <taxon>environmental samples</taxon>
    </lineage>
</organism>
<dbReference type="RefSeq" id="WP_227119453.1">
    <property type="nucleotide sequence ID" value="NZ_LT598928.1"/>
</dbReference>
<accession>A0A212K2P8</accession>
<feature type="domain" description="Cyclic nucleotide-binding" evidence="3">
    <location>
        <begin position="12"/>
        <end position="86"/>
    </location>
</feature>
<dbReference type="InterPro" id="IPR051257">
    <property type="entry name" value="Diverse_CBS-Domain"/>
</dbReference>
<dbReference type="Pfam" id="PF00571">
    <property type="entry name" value="CBS"/>
    <property type="match status" value="2"/>
</dbReference>
<dbReference type="InterPro" id="IPR014710">
    <property type="entry name" value="RmlC-like_jellyroll"/>
</dbReference>
<name>A0A212K2P8_9BACT</name>
<keyword evidence="5" id="KW-0808">Transferase</keyword>
<dbReference type="InterPro" id="IPR018490">
    <property type="entry name" value="cNMP-bd_dom_sf"/>
</dbReference>
<keyword evidence="1 2" id="KW-0129">CBS domain</keyword>
<evidence type="ECO:0000259" key="4">
    <source>
        <dbReference type="PROSITE" id="PS51371"/>
    </source>
</evidence>
<dbReference type="PANTHER" id="PTHR43080:SF2">
    <property type="entry name" value="CBS DOMAIN-CONTAINING PROTEIN"/>
    <property type="match status" value="1"/>
</dbReference>
<dbReference type="PROSITE" id="PS50042">
    <property type="entry name" value="CNMP_BINDING_3"/>
    <property type="match status" value="1"/>
</dbReference>
<protein>
    <submittedName>
        <fullName evidence="5">Putative CBS domain and cyclic nucleotide-regulated nucleotidyltransferase</fullName>
    </submittedName>
</protein>
<evidence type="ECO:0000313" key="5">
    <source>
        <dbReference type="EMBL" id="SBW05927.1"/>
    </source>
</evidence>
<dbReference type="GO" id="GO:0008773">
    <property type="term" value="F:[protein-PII] uridylyltransferase activity"/>
    <property type="evidence" value="ECO:0007669"/>
    <property type="project" value="InterPro"/>
</dbReference>
<dbReference type="InterPro" id="IPR005105">
    <property type="entry name" value="GlnD_Uridyltrans_N"/>
</dbReference>
<reference evidence="5" key="1">
    <citation type="submission" date="2016-04" db="EMBL/GenBank/DDBJ databases">
        <authorList>
            <person name="Evans L.H."/>
            <person name="Alamgir A."/>
            <person name="Owens N."/>
            <person name="Weber N.D."/>
            <person name="Virtaneva K."/>
            <person name="Barbian K."/>
            <person name="Babar A."/>
            <person name="Rosenke K."/>
        </authorList>
    </citation>
    <scope>NUCLEOTIDE SEQUENCE</scope>
    <source>
        <strain evidence="5">92-2</strain>
    </source>
</reference>
<sequence>MPNTRFDLTHPPFDLLTLAEASALSATADILFFNNDQEILASGSDVDVLYLVMKGLVREMSGEEIVGAYREHEAFDCRALATGRTRHRFVAHEEVLLCVFPGREVLVLTEKNSLFGAYFFATVSDKLGQLAQSRDRREWQSLFAVKISDAGFRPPIFAEATDTIAHAAQRMKKSRRRSIFVRDGSSTGIFTTGDFCDIVANAVSNQTPLRACAQFSLLSCEKDDYLFNALLLMTRHNIHRIVVTDKGQPVGVLAMIDLLSYFSNHSLSIARQLEAATTLADLHSAMRDMEALVTTLVTQGIKTPQLARLVQVLNAQLMARLWQLTATPAVFAGSALLALGSEGRGEQILKTDQDNALILAEGLDEKEVVHSANSFTERMLNLGYPPCPGDMMVNQPLWRHTVREWGQTLRQWADSTQGEGLMHLAIFLDAETVSGPASWLEACRKALRSALHDDAAWFARMALPIEQFPTRTGESGFWRQLLNREKNALLDIKKAGIFPIVHGARVLALEAGIDATNTFDRLEALTSRSIIEKSQADDLAESLAFLMRLRLDAGLEMLRKGNPLSNEIDTATLSTLDKDLLQDALQVVKRFKRMIGQRYGLDRF</sequence>
<dbReference type="InterPro" id="IPR000644">
    <property type="entry name" value="CBS_dom"/>
</dbReference>
<dbReference type="CDD" id="cd05401">
    <property type="entry name" value="NT_GlnE_GlnD_like"/>
    <property type="match status" value="1"/>
</dbReference>
<dbReference type="InterPro" id="IPR018821">
    <property type="entry name" value="DUF294_put_nucleoTrafse_sb-bd"/>
</dbReference>
<dbReference type="InterPro" id="IPR000595">
    <property type="entry name" value="cNMP-bd_dom"/>
</dbReference>
<dbReference type="Pfam" id="PF03445">
    <property type="entry name" value="DUF294"/>
    <property type="match status" value="1"/>
</dbReference>
<feature type="domain" description="CBS" evidence="4">
    <location>
        <begin position="213"/>
        <end position="269"/>
    </location>
</feature>
<dbReference type="Gene3D" id="2.60.120.10">
    <property type="entry name" value="Jelly Rolls"/>
    <property type="match status" value="1"/>
</dbReference>
<dbReference type="SUPFAM" id="SSF51206">
    <property type="entry name" value="cAMP-binding domain-like"/>
    <property type="match status" value="1"/>
</dbReference>
<evidence type="ECO:0000256" key="2">
    <source>
        <dbReference type="PROSITE-ProRule" id="PRU00703"/>
    </source>
</evidence>
<gene>
    <name evidence="5" type="ORF">KM92DES2_12118</name>
</gene>
<dbReference type="EMBL" id="FLUP01000001">
    <property type="protein sequence ID" value="SBW05927.1"/>
    <property type="molecule type" value="Genomic_DNA"/>
</dbReference>
<dbReference type="AlphaFoldDB" id="A0A212K2P8"/>
<dbReference type="PROSITE" id="PS51371">
    <property type="entry name" value="CBS"/>
    <property type="match status" value="1"/>
</dbReference>
<proteinExistence type="predicted"/>
<dbReference type="Pfam" id="PF10335">
    <property type="entry name" value="DUF294_C"/>
    <property type="match status" value="1"/>
</dbReference>
<dbReference type="InterPro" id="IPR046342">
    <property type="entry name" value="CBS_dom_sf"/>
</dbReference>
<dbReference type="SUPFAM" id="SSF54631">
    <property type="entry name" value="CBS-domain pair"/>
    <property type="match status" value="1"/>
</dbReference>
<dbReference type="PANTHER" id="PTHR43080">
    <property type="entry name" value="CBS DOMAIN-CONTAINING PROTEIN CBSX3, MITOCHONDRIAL"/>
    <property type="match status" value="1"/>
</dbReference>
<dbReference type="Gene3D" id="3.10.580.10">
    <property type="entry name" value="CBS-domain"/>
    <property type="match status" value="1"/>
</dbReference>
<evidence type="ECO:0000259" key="3">
    <source>
        <dbReference type="PROSITE" id="PS50042"/>
    </source>
</evidence>